<accession>A0A814Z4Y7</accession>
<dbReference type="PRINTS" id="PR01217">
    <property type="entry name" value="PRICHEXTENSN"/>
</dbReference>
<dbReference type="EMBL" id="CAJNOJ010000640">
    <property type="protein sequence ID" value="CAF1501985.1"/>
    <property type="molecule type" value="Genomic_DNA"/>
</dbReference>
<evidence type="ECO:0000313" key="2">
    <source>
        <dbReference type="EMBL" id="CAF1238033.1"/>
    </source>
</evidence>
<feature type="region of interest" description="Disordered" evidence="1">
    <location>
        <begin position="121"/>
        <end position="193"/>
    </location>
</feature>
<sequence length="327" mass="34842">MFSTTATTTTTTTGRSISMSTCTQGTQTDGPTTTGPQLHELMELLRQVTGDLVKVSRGECSCRKGVAVVVQESDLPVEQHVAQPAPPSNNISLGDVETDCRVVVSQLSSRLVEMLELSGMTPTPAPAKVSTPPPAKSPTPPPPSPPAKFPTPPPPPAKSPTPSSSSSSSLIYIPPKPRTTPPPPPAPLNTASTITIIPREQPKGRAMKIKKEVKRFSSHGRPLTIPQRLDAAGPCNKKKRQPRTTSRLPNLNKLELPKGRVNKVAWVKKYINGLPATHPAQEDGDDDDNVNLDLTPNSHINMESDDSDGNESFATADDGSAPSIMEL</sequence>
<feature type="compositionally biased region" description="Pro residues" evidence="1">
    <location>
        <begin position="174"/>
        <end position="187"/>
    </location>
</feature>
<evidence type="ECO:0000313" key="4">
    <source>
        <dbReference type="Proteomes" id="UP000663828"/>
    </source>
</evidence>
<feature type="region of interest" description="Disordered" evidence="1">
    <location>
        <begin position="213"/>
        <end position="249"/>
    </location>
</feature>
<dbReference type="AlphaFoldDB" id="A0A814Z4Y7"/>
<feature type="compositionally biased region" description="Pro residues" evidence="1">
    <location>
        <begin position="131"/>
        <end position="159"/>
    </location>
</feature>
<evidence type="ECO:0000256" key="1">
    <source>
        <dbReference type="SAM" id="MobiDB-lite"/>
    </source>
</evidence>
<feature type="compositionally biased region" description="Low complexity" evidence="1">
    <location>
        <begin position="21"/>
        <end position="32"/>
    </location>
</feature>
<organism evidence="2 4">
    <name type="scientific">Adineta ricciae</name>
    <name type="common">Rotifer</name>
    <dbReference type="NCBI Taxonomy" id="249248"/>
    <lineage>
        <taxon>Eukaryota</taxon>
        <taxon>Metazoa</taxon>
        <taxon>Spiralia</taxon>
        <taxon>Gnathifera</taxon>
        <taxon>Rotifera</taxon>
        <taxon>Eurotatoria</taxon>
        <taxon>Bdelloidea</taxon>
        <taxon>Adinetida</taxon>
        <taxon>Adinetidae</taxon>
        <taxon>Adineta</taxon>
    </lineage>
</organism>
<evidence type="ECO:0000313" key="3">
    <source>
        <dbReference type="EMBL" id="CAF1501985.1"/>
    </source>
</evidence>
<name>A0A814Z4Y7_ADIRI</name>
<reference evidence="2" key="1">
    <citation type="submission" date="2021-02" db="EMBL/GenBank/DDBJ databases">
        <authorList>
            <person name="Nowell W R."/>
        </authorList>
    </citation>
    <scope>NUCLEOTIDE SEQUENCE</scope>
</reference>
<gene>
    <name evidence="3" type="ORF">EDS130_LOCUS42689</name>
    <name evidence="2" type="ORF">XAT740_LOCUS25586</name>
</gene>
<feature type="compositionally biased region" description="Low complexity" evidence="1">
    <location>
        <begin position="1"/>
        <end position="13"/>
    </location>
</feature>
<keyword evidence="4" id="KW-1185">Reference proteome</keyword>
<dbReference type="Proteomes" id="UP000663828">
    <property type="component" value="Unassembled WGS sequence"/>
</dbReference>
<comment type="caution">
    <text evidence="2">The sequence shown here is derived from an EMBL/GenBank/DDBJ whole genome shotgun (WGS) entry which is preliminary data.</text>
</comment>
<dbReference type="Proteomes" id="UP000663852">
    <property type="component" value="Unassembled WGS sequence"/>
</dbReference>
<protein>
    <submittedName>
        <fullName evidence="2">Uncharacterized protein</fullName>
    </submittedName>
</protein>
<feature type="compositionally biased region" description="Low complexity" evidence="1">
    <location>
        <begin position="160"/>
        <end position="169"/>
    </location>
</feature>
<feature type="region of interest" description="Disordered" evidence="1">
    <location>
        <begin position="1"/>
        <end position="32"/>
    </location>
</feature>
<proteinExistence type="predicted"/>
<dbReference type="EMBL" id="CAJNOR010002035">
    <property type="protein sequence ID" value="CAF1238033.1"/>
    <property type="molecule type" value="Genomic_DNA"/>
</dbReference>
<feature type="region of interest" description="Disordered" evidence="1">
    <location>
        <begin position="275"/>
        <end position="327"/>
    </location>
</feature>